<organism evidence="2 3">
    <name type="scientific">Xylaria flabelliformis</name>
    <dbReference type="NCBI Taxonomy" id="2512241"/>
    <lineage>
        <taxon>Eukaryota</taxon>
        <taxon>Fungi</taxon>
        <taxon>Dikarya</taxon>
        <taxon>Ascomycota</taxon>
        <taxon>Pezizomycotina</taxon>
        <taxon>Sordariomycetes</taxon>
        <taxon>Xylariomycetidae</taxon>
        <taxon>Xylariales</taxon>
        <taxon>Xylariaceae</taxon>
        <taxon>Xylaria</taxon>
    </lineage>
</organism>
<feature type="compositionally biased region" description="Basic and acidic residues" evidence="1">
    <location>
        <begin position="139"/>
        <end position="154"/>
    </location>
</feature>
<feature type="compositionally biased region" description="Basic and acidic residues" evidence="1">
    <location>
        <begin position="103"/>
        <end position="117"/>
    </location>
</feature>
<feature type="compositionally biased region" description="Basic and acidic residues" evidence="1">
    <location>
        <begin position="18"/>
        <end position="42"/>
    </location>
</feature>
<comment type="caution">
    <text evidence="2">The sequence shown here is derived from an EMBL/GenBank/DDBJ whole genome shotgun (WGS) entry which is preliminary data.</text>
</comment>
<protein>
    <recommendedName>
        <fullName evidence="4">Peroxin/Ferlin domain-containing protein</fullName>
    </recommendedName>
</protein>
<sequence>MTHHKPHVRSSRRVPPLTDKDIDHEINLVDHDNSMKSPDAKLSDSPTNESTESAESIESTESSRIPNKSASDQHLARSESQAPLTRHASENGELDAGPSRTSQIHEHPDDDKVDSPRPEGSSGAQDDHSQQQSSQPDINNRESESHSTRPKEPETEIDILYENQRGGFLCGIPLFSSAALGNLDPPAWTNFAHKPSPTDIHTAQVPDPSWQWAWPEWRINHDDQIQSDSDGWEYSFMFAKKFSWHSPKWYNSFVRRRAWIRRRIKINSGYQAMDEHSMNPAYFTITAKQREPSPITVGSEAERPSLDRHSRRSQGDTRRSRERSRTDADNIPAPPDVETTEDLMVVFRQSRIDREKLEAVENYIKNCTDDLLHLQDHMHEIMSMFVFQASRKTLLARLTQLHDEVMSSEGKGKSATTPKAENLAQAIKHADEEVRRLEYWSDIKGMAEDGEAVRAVDPQKGWDSGWQGLDNSGAKGVDEDEISR</sequence>
<dbReference type="EMBL" id="VFLP01000029">
    <property type="protein sequence ID" value="TRX93418.1"/>
    <property type="molecule type" value="Genomic_DNA"/>
</dbReference>
<feature type="region of interest" description="Disordered" evidence="1">
    <location>
        <begin position="1"/>
        <end position="155"/>
    </location>
</feature>
<dbReference type="Proteomes" id="UP000319160">
    <property type="component" value="Unassembled WGS sequence"/>
</dbReference>
<name>A0A553HZN7_9PEZI</name>
<evidence type="ECO:0008006" key="4">
    <source>
        <dbReference type="Google" id="ProtNLM"/>
    </source>
</evidence>
<reference evidence="3" key="1">
    <citation type="submission" date="2019-06" db="EMBL/GenBank/DDBJ databases">
        <title>Draft genome sequence of the griseofulvin-producing fungus Xylaria cubensis strain G536.</title>
        <authorList>
            <person name="Mead M.E."/>
            <person name="Raja H.A."/>
            <person name="Steenwyk J.L."/>
            <person name="Knowles S.L."/>
            <person name="Oberlies N.H."/>
            <person name="Rokas A."/>
        </authorList>
    </citation>
    <scope>NUCLEOTIDE SEQUENCE [LARGE SCALE GENOMIC DNA]</scope>
    <source>
        <strain evidence="3">G536</strain>
    </source>
</reference>
<proteinExistence type="predicted"/>
<keyword evidence="3" id="KW-1185">Reference proteome</keyword>
<dbReference type="STRING" id="2512241.A0A553HZN7"/>
<feature type="region of interest" description="Disordered" evidence="1">
    <location>
        <begin position="451"/>
        <end position="484"/>
    </location>
</feature>
<evidence type="ECO:0000313" key="3">
    <source>
        <dbReference type="Proteomes" id="UP000319160"/>
    </source>
</evidence>
<feature type="compositionally biased region" description="Basic residues" evidence="1">
    <location>
        <begin position="1"/>
        <end position="12"/>
    </location>
</feature>
<dbReference type="AlphaFoldDB" id="A0A553HZN7"/>
<feature type="compositionally biased region" description="Basic and acidic residues" evidence="1">
    <location>
        <begin position="300"/>
        <end position="328"/>
    </location>
</feature>
<accession>A0A553HZN7</accession>
<evidence type="ECO:0000313" key="2">
    <source>
        <dbReference type="EMBL" id="TRX93418.1"/>
    </source>
</evidence>
<evidence type="ECO:0000256" key="1">
    <source>
        <dbReference type="SAM" id="MobiDB-lite"/>
    </source>
</evidence>
<feature type="region of interest" description="Disordered" evidence="1">
    <location>
        <begin position="288"/>
        <end position="336"/>
    </location>
</feature>
<feature type="compositionally biased region" description="Low complexity" evidence="1">
    <location>
        <begin position="120"/>
        <end position="135"/>
    </location>
</feature>
<feature type="compositionally biased region" description="Polar residues" evidence="1">
    <location>
        <begin position="64"/>
        <end position="83"/>
    </location>
</feature>
<feature type="compositionally biased region" description="Low complexity" evidence="1">
    <location>
        <begin position="49"/>
        <end position="63"/>
    </location>
</feature>
<gene>
    <name evidence="2" type="ORF">FHL15_005693</name>
</gene>
<dbReference type="OrthoDB" id="72441at2759"/>